<reference evidence="1" key="1">
    <citation type="submission" date="2022-05" db="EMBL/GenBank/DDBJ databases">
        <authorList>
            <person name="Pothier F. J."/>
        </authorList>
    </citation>
    <scope>NUCLEOTIDE SEQUENCE</scope>
    <source>
        <strain evidence="1">DAPP-PG734</strain>
        <plasmid evidence="1">P3</plasmid>
    </source>
</reference>
<organism evidence="1 2">
    <name type="scientific">Enterobacter agglomerans</name>
    <name type="common">Erwinia herbicola</name>
    <name type="synonym">Pantoea agglomerans</name>
    <dbReference type="NCBI Taxonomy" id="549"/>
    <lineage>
        <taxon>Bacteria</taxon>
        <taxon>Pseudomonadati</taxon>
        <taxon>Pseudomonadota</taxon>
        <taxon>Gammaproteobacteria</taxon>
        <taxon>Enterobacterales</taxon>
        <taxon>Erwiniaceae</taxon>
        <taxon>Pantoea</taxon>
        <taxon>Pantoea agglomerans group</taxon>
    </lineage>
</organism>
<dbReference type="Proteomes" id="UP001158961">
    <property type="component" value="Plasmid P3"/>
</dbReference>
<sequence length="79" mass="9084">MKDWQQEVHQPVVLGNNLTTGIMITYDFLRPDNLRLYQKQAVFTLNMDDLLIFSLSKASPISAAYLQIFSDTLESFRTA</sequence>
<dbReference type="EMBL" id="OW970318">
    <property type="protein sequence ID" value="CAH6380258.1"/>
    <property type="molecule type" value="Genomic_DNA"/>
</dbReference>
<dbReference type="AlphaFoldDB" id="A0AAN2FI72"/>
<evidence type="ECO:0000313" key="1">
    <source>
        <dbReference type="EMBL" id="CAH6380258.1"/>
    </source>
</evidence>
<evidence type="ECO:0000313" key="2">
    <source>
        <dbReference type="Proteomes" id="UP001158961"/>
    </source>
</evidence>
<dbReference type="SUPFAM" id="SSF55724">
    <property type="entry name" value="Mog1p/PsbP-like"/>
    <property type="match status" value="1"/>
</dbReference>
<accession>A0AAN2FI72</accession>
<keyword evidence="1" id="KW-0614">Plasmid</keyword>
<dbReference type="Gene3D" id="3.40.1000.10">
    <property type="entry name" value="Mog1/PsbP, alpha/beta/alpha sandwich"/>
    <property type="match status" value="1"/>
</dbReference>
<dbReference type="InterPro" id="IPR016123">
    <property type="entry name" value="Mog1/PsbP_a/b/a-sand"/>
</dbReference>
<proteinExistence type="predicted"/>
<geneLocation type="plasmid" evidence="1 2">
    <name>P3</name>
</geneLocation>
<gene>
    <name evidence="1" type="ORF">DAPPPG734_24890</name>
</gene>
<name>A0AAN2FI72_ENTAG</name>
<protein>
    <submittedName>
        <fullName evidence="1">Uncharacterized protein</fullName>
    </submittedName>
</protein>